<dbReference type="AlphaFoldDB" id="A0A699HLQ7"/>
<feature type="domain" description="CCHC-type" evidence="2">
    <location>
        <begin position="194"/>
        <end position="210"/>
    </location>
</feature>
<name>A0A699HLQ7_TANCI</name>
<evidence type="ECO:0000313" key="3">
    <source>
        <dbReference type="EMBL" id="GEY50181.1"/>
    </source>
</evidence>
<feature type="compositionally biased region" description="Gly residues" evidence="1">
    <location>
        <begin position="40"/>
        <end position="49"/>
    </location>
</feature>
<reference evidence="3" key="1">
    <citation type="journal article" date="2019" name="Sci. Rep.">
        <title>Draft genome of Tanacetum cinerariifolium, the natural source of mosquito coil.</title>
        <authorList>
            <person name="Yamashiro T."/>
            <person name="Shiraishi A."/>
            <person name="Satake H."/>
            <person name="Nakayama K."/>
        </authorList>
    </citation>
    <scope>NUCLEOTIDE SEQUENCE</scope>
</reference>
<dbReference type="EMBL" id="BKCJ010183937">
    <property type="protein sequence ID" value="GEY50181.1"/>
    <property type="molecule type" value="Genomic_DNA"/>
</dbReference>
<comment type="caution">
    <text evidence="3">The sequence shown here is derived from an EMBL/GenBank/DDBJ whole genome shotgun (WGS) entry which is preliminary data.</text>
</comment>
<dbReference type="InterPro" id="IPR001878">
    <property type="entry name" value="Znf_CCHC"/>
</dbReference>
<dbReference type="GO" id="GO:0003676">
    <property type="term" value="F:nucleic acid binding"/>
    <property type="evidence" value="ECO:0007669"/>
    <property type="project" value="InterPro"/>
</dbReference>
<evidence type="ECO:0000256" key="1">
    <source>
        <dbReference type="SAM" id="MobiDB-lite"/>
    </source>
</evidence>
<accession>A0A699HLQ7</accession>
<evidence type="ECO:0000259" key="2">
    <source>
        <dbReference type="SMART" id="SM00343"/>
    </source>
</evidence>
<feature type="domain" description="CCHC-type" evidence="2">
    <location>
        <begin position="229"/>
        <end position="245"/>
    </location>
</feature>
<protein>
    <recommendedName>
        <fullName evidence="2">CCHC-type domain-containing protein</fullName>
    </recommendedName>
</protein>
<dbReference type="InterPro" id="IPR036875">
    <property type="entry name" value="Znf_CCHC_sf"/>
</dbReference>
<dbReference type="SUPFAM" id="SSF57756">
    <property type="entry name" value="Retrovirus zinc finger-like domains"/>
    <property type="match status" value="1"/>
</dbReference>
<gene>
    <name evidence="3" type="ORF">Tci_422155</name>
</gene>
<feature type="region of interest" description="Disordered" evidence="1">
    <location>
        <begin position="1"/>
        <end position="55"/>
    </location>
</feature>
<organism evidence="3">
    <name type="scientific">Tanacetum cinerariifolium</name>
    <name type="common">Dalmatian daisy</name>
    <name type="synonym">Chrysanthemum cinerariifolium</name>
    <dbReference type="NCBI Taxonomy" id="118510"/>
    <lineage>
        <taxon>Eukaryota</taxon>
        <taxon>Viridiplantae</taxon>
        <taxon>Streptophyta</taxon>
        <taxon>Embryophyta</taxon>
        <taxon>Tracheophyta</taxon>
        <taxon>Spermatophyta</taxon>
        <taxon>Magnoliopsida</taxon>
        <taxon>eudicotyledons</taxon>
        <taxon>Gunneridae</taxon>
        <taxon>Pentapetalae</taxon>
        <taxon>asterids</taxon>
        <taxon>campanulids</taxon>
        <taxon>Asterales</taxon>
        <taxon>Asteraceae</taxon>
        <taxon>Asteroideae</taxon>
        <taxon>Anthemideae</taxon>
        <taxon>Anthemidinae</taxon>
        <taxon>Tanacetum</taxon>
    </lineage>
</organism>
<sequence length="362" mass="40147">MTTQSAGRATAAPRGGMTSGRTGSRGGRNRGRSGDQGNYGINGQGGQVSGQGTEVNDGVDGELDFFTIIAQQLQNLLLTILAQVGNQGLAMLRIPIGFISWLAMEPTTIQRVVQKPGILTDEAVRNGPLKRNPKKRGNSRESSRVRNVRDVNKMTRIGNAFSTTTNPVRKEYNGIIPKCVSCNLHHPSKIPCRACFNYGRHGHMAKDCKVAPMIVNPMNARNPTATPGACYECGGTDHFKAACPRLNQAQSPGETIQTKLLLIMRDRVVGTTINRHVEGHLCWEWRRLARTRTSPEERVRLLMSAKAKEQKQEEIVVVRDFHEVTSKNSKTRVSFDQARRFGEHRYYSLRRRMVPLGCASII</sequence>
<dbReference type="Gene3D" id="4.10.60.10">
    <property type="entry name" value="Zinc finger, CCHC-type"/>
    <property type="match status" value="1"/>
</dbReference>
<dbReference type="SMART" id="SM00343">
    <property type="entry name" value="ZnF_C2HC"/>
    <property type="match status" value="2"/>
</dbReference>
<dbReference type="GO" id="GO:0008270">
    <property type="term" value="F:zinc ion binding"/>
    <property type="evidence" value="ECO:0007669"/>
    <property type="project" value="InterPro"/>
</dbReference>
<feature type="region of interest" description="Disordered" evidence="1">
    <location>
        <begin position="123"/>
        <end position="145"/>
    </location>
</feature>
<proteinExistence type="predicted"/>